<feature type="compositionally biased region" description="Polar residues" evidence="1">
    <location>
        <begin position="1"/>
        <end position="19"/>
    </location>
</feature>
<dbReference type="AlphaFoldDB" id="A0A9N9ILM8"/>
<comment type="caution">
    <text evidence="2">The sequence shown here is derived from an EMBL/GenBank/DDBJ whole genome shotgun (WGS) entry which is preliminary data.</text>
</comment>
<evidence type="ECO:0000313" key="3">
    <source>
        <dbReference type="Proteomes" id="UP000789508"/>
    </source>
</evidence>
<sequence length="97" mass="11570">YDDNDNTVTSKTSQKQASNHIKKGWSVETLKLDVLEQRKRTKEREPKQLRDWITKKSDLMKAAPYIQKLSHGARLRYPELEAELIEWFRDLRSQQKV</sequence>
<dbReference type="EMBL" id="CAJVPS010035175">
    <property type="protein sequence ID" value="CAG8740786.1"/>
    <property type="molecule type" value="Genomic_DNA"/>
</dbReference>
<feature type="non-terminal residue" evidence="2">
    <location>
        <position position="97"/>
    </location>
</feature>
<dbReference type="OrthoDB" id="2435994at2759"/>
<protein>
    <submittedName>
        <fullName evidence="2">12029_t:CDS:1</fullName>
    </submittedName>
</protein>
<name>A0A9N9ILM8_9GLOM</name>
<reference evidence="2" key="1">
    <citation type="submission" date="2021-06" db="EMBL/GenBank/DDBJ databases">
        <authorList>
            <person name="Kallberg Y."/>
            <person name="Tangrot J."/>
            <person name="Rosling A."/>
        </authorList>
    </citation>
    <scope>NUCLEOTIDE SEQUENCE</scope>
    <source>
        <strain evidence="2">FL130A</strain>
    </source>
</reference>
<evidence type="ECO:0000256" key="1">
    <source>
        <dbReference type="SAM" id="MobiDB-lite"/>
    </source>
</evidence>
<dbReference type="Proteomes" id="UP000789508">
    <property type="component" value="Unassembled WGS sequence"/>
</dbReference>
<feature type="region of interest" description="Disordered" evidence="1">
    <location>
        <begin position="1"/>
        <end position="20"/>
    </location>
</feature>
<feature type="non-terminal residue" evidence="2">
    <location>
        <position position="1"/>
    </location>
</feature>
<organism evidence="2 3">
    <name type="scientific">Ambispora leptoticha</name>
    <dbReference type="NCBI Taxonomy" id="144679"/>
    <lineage>
        <taxon>Eukaryota</taxon>
        <taxon>Fungi</taxon>
        <taxon>Fungi incertae sedis</taxon>
        <taxon>Mucoromycota</taxon>
        <taxon>Glomeromycotina</taxon>
        <taxon>Glomeromycetes</taxon>
        <taxon>Archaeosporales</taxon>
        <taxon>Ambisporaceae</taxon>
        <taxon>Ambispora</taxon>
    </lineage>
</organism>
<proteinExistence type="predicted"/>
<evidence type="ECO:0000313" key="2">
    <source>
        <dbReference type="EMBL" id="CAG8740786.1"/>
    </source>
</evidence>
<accession>A0A9N9ILM8</accession>
<keyword evidence="3" id="KW-1185">Reference proteome</keyword>
<gene>
    <name evidence="2" type="ORF">ALEPTO_LOCUS12953</name>
</gene>